<evidence type="ECO:0000313" key="1">
    <source>
        <dbReference type="EMBL" id="EFU72841.1"/>
    </source>
</evidence>
<gene>
    <name evidence="1" type="ORF">HMPREF9088_2320</name>
</gene>
<keyword evidence="2" id="KW-1185">Reference proteome</keyword>
<evidence type="ECO:0000313" key="2">
    <source>
        <dbReference type="Proteomes" id="UP000010296"/>
    </source>
</evidence>
<accession>E6LIY0</accession>
<organism evidence="1 2">
    <name type="scientific">Enterococcus italicus (strain DSM 15952 / CCUG 50447 / LMG 22039 / TP 1.5)</name>
    <dbReference type="NCBI Taxonomy" id="888064"/>
    <lineage>
        <taxon>Bacteria</taxon>
        <taxon>Bacillati</taxon>
        <taxon>Bacillota</taxon>
        <taxon>Bacilli</taxon>
        <taxon>Lactobacillales</taxon>
        <taxon>Enterococcaceae</taxon>
        <taxon>Enterococcus</taxon>
    </lineage>
</organism>
<dbReference type="HOGENOM" id="CLU_2934312_0_0_9"/>
<protein>
    <submittedName>
        <fullName evidence="1">Uncharacterized protein</fullName>
    </submittedName>
</protein>
<dbReference type="AlphaFoldDB" id="E6LIY0"/>
<dbReference type="Proteomes" id="UP000010296">
    <property type="component" value="Unassembled WGS sequence"/>
</dbReference>
<proteinExistence type="predicted"/>
<comment type="caution">
    <text evidence="1">The sequence shown here is derived from an EMBL/GenBank/DDBJ whole genome shotgun (WGS) entry which is preliminary data.</text>
</comment>
<reference evidence="1 2" key="1">
    <citation type="submission" date="2010-12" db="EMBL/GenBank/DDBJ databases">
        <authorList>
            <person name="Muzny D."/>
            <person name="Qin X."/>
            <person name="Deng J."/>
            <person name="Jiang H."/>
            <person name="Liu Y."/>
            <person name="Qu J."/>
            <person name="Song X.-Z."/>
            <person name="Zhang L."/>
            <person name="Thornton R."/>
            <person name="Coyle M."/>
            <person name="Francisco L."/>
            <person name="Jackson L."/>
            <person name="Javaid M."/>
            <person name="Korchina V."/>
            <person name="Kovar C."/>
            <person name="Mata R."/>
            <person name="Mathew T."/>
            <person name="Ngo R."/>
            <person name="Nguyen L."/>
            <person name="Nguyen N."/>
            <person name="Okwuonu G."/>
            <person name="Ongeri F."/>
            <person name="Pham C."/>
            <person name="Simmons D."/>
            <person name="Wilczek-Boney K."/>
            <person name="Hale W."/>
            <person name="Jakkamsetti A."/>
            <person name="Pham P."/>
            <person name="Ruth R."/>
            <person name="San Lucas F."/>
            <person name="Warren J."/>
            <person name="Zhang J."/>
            <person name="Zhao Z."/>
            <person name="Zhou C."/>
            <person name="Zhu D."/>
            <person name="Lee S."/>
            <person name="Bess C."/>
            <person name="Blankenburg K."/>
            <person name="Forbes L."/>
            <person name="Fu Q."/>
            <person name="Gubbala S."/>
            <person name="Hirani K."/>
            <person name="Jayaseelan J.C."/>
            <person name="Lara F."/>
            <person name="Munidasa M."/>
            <person name="Palculict T."/>
            <person name="Patil S."/>
            <person name="Pu L.-L."/>
            <person name="Saada N."/>
            <person name="Tang L."/>
            <person name="Weissenberger G."/>
            <person name="Zhu Y."/>
            <person name="Hemphill L."/>
            <person name="Shang Y."/>
            <person name="Youmans B."/>
            <person name="Ayvaz T."/>
            <person name="Ross M."/>
            <person name="Santibanez J."/>
            <person name="Aqrawi P."/>
            <person name="Gross S."/>
            <person name="Joshi V."/>
            <person name="Fowler G."/>
            <person name="Nazareth L."/>
            <person name="Reid J."/>
            <person name="Worley K."/>
            <person name="Petrosino J."/>
            <person name="Highlander S."/>
            <person name="Gibbs R."/>
        </authorList>
    </citation>
    <scope>NUCLEOTIDE SEQUENCE [LARGE SCALE GENOMIC DNA]</scope>
    <source>
        <strain evidence="2">DSM 15952 / CCUG 50447 / LMG 22039 / TP 1.5</strain>
    </source>
</reference>
<name>E6LIY0_ENTI1</name>
<dbReference type="EMBL" id="AEPV01000103">
    <property type="protein sequence ID" value="EFU72841.1"/>
    <property type="molecule type" value="Genomic_DNA"/>
</dbReference>
<sequence length="60" mass="7331">MRKTKRGLNKYENQECFYTEKTFRKEKEIGINVNFHVKIKIRKNIISNIIKSSFKRRNNP</sequence>